<evidence type="ECO:0000259" key="5">
    <source>
        <dbReference type="Pfam" id="PF00419"/>
    </source>
</evidence>
<evidence type="ECO:0000313" key="6">
    <source>
        <dbReference type="EMBL" id="QNH77503.1"/>
    </source>
</evidence>
<reference evidence="7" key="1">
    <citation type="journal article" date="2020" name="Microbiol. Resour. Announc.">
        <title>Complete genome sequences of four natural Pseudomonas isolates that catabolize a wide range of aromatic compounds relevant to lignin valorization.</title>
        <authorList>
            <person name="Hatmaker E.A."/>
            <person name="Presley G."/>
            <person name="Cannon O."/>
            <person name="Guss A.M."/>
            <person name="Elkins J.G."/>
        </authorList>
    </citation>
    <scope>NUCLEOTIDE SEQUENCE [LARGE SCALE GENOMIC DNA]</scope>
    <source>
        <strain evidence="7">H1F5C</strain>
    </source>
</reference>
<keyword evidence="3" id="KW-0281">Fimbrium</keyword>
<evidence type="ECO:0000256" key="4">
    <source>
        <dbReference type="SAM" id="SignalP"/>
    </source>
</evidence>
<dbReference type="SUPFAM" id="SSF49401">
    <property type="entry name" value="Bacterial adhesins"/>
    <property type="match status" value="1"/>
</dbReference>
<dbReference type="InterPro" id="IPR036937">
    <property type="entry name" value="Adhesion_dom_fimbrial_sf"/>
</dbReference>
<dbReference type="RefSeq" id="WP_179601694.1">
    <property type="nucleotide sequence ID" value="NZ_CP060201.1"/>
</dbReference>
<name>A0A7G8YPA5_9PSED</name>
<dbReference type="InterPro" id="IPR050263">
    <property type="entry name" value="Bact_Fimbrial_Adh_Pro"/>
</dbReference>
<dbReference type="AlphaFoldDB" id="A0A7G8YPA5"/>
<gene>
    <name evidence="6" type="ORF">GGI48_30425</name>
</gene>
<feature type="domain" description="Fimbrial-type adhesion" evidence="5">
    <location>
        <begin position="187"/>
        <end position="323"/>
    </location>
</feature>
<organism evidence="6 7">
    <name type="scientific">Pseudomonas protegens</name>
    <dbReference type="NCBI Taxonomy" id="380021"/>
    <lineage>
        <taxon>Bacteria</taxon>
        <taxon>Pseudomonadati</taxon>
        <taxon>Pseudomonadota</taxon>
        <taxon>Gammaproteobacteria</taxon>
        <taxon>Pseudomonadales</taxon>
        <taxon>Pseudomonadaceae</taxon>
        <taxon>Pseudomonas</taxon>
    </lineage>
</organism>
<dbReference type="Pfam" id="PF00419">
    <property type="entry name" value="Fimbrial"/>
    <property type="match status" value="1"/>
</dbReference>
<comment type="similarity">
    <text evidence="2">Belongs to the fimbrial protein family.</text>
</comment>
<dbReference type="Gene3D" id="2.60.40.1090">
    <property type="entry name" value="Fimbrial-type adhesion domain"/>
    <property type="match status" value="1"/>
</dbReference>
<dbReference type="Proteomes" id="UP000515277">
    <property type="component" value="Chromosome"/>
</dbReference>
<protein>
    <submittedName>
        <fullName evidence="6">Fimbrial protein</fullName>
    </submittedName>
</protein>
<feature type="signal peptide" evidence="4">
    <location>
        <begin position="1"/>
        <end position="24"/>
    </location>
</feature>
<evidence type="ECO:0000313" key="7">
    <source>
        <dbReference type="Proteomes" id="UP000515277"/>
    </source>
</evidence>
<proteinExistence type="inferred from homology"/>
<sequence>MKLKKIIIHAAFITLSLSSTIASAINCKGDKEKQIINIPGGAISIPLDAPIGTVIYEKTFPSTNAPIRLSCASGSVLKGFKYNGGFGRANNNDSDFPFGKNTGLSFRIYTTTIHGTSPNKAPTYYNYDTGENEPLILEPINYKIKIFKSTEVSEKNNIPAISLGSIIYDYYTSLELRLENPITLNTASCQTPAVSVNMGDDYRLDEFNNKDDAPRTIKFNIGLNQCQSGIKKVTYSLKATTQVLDQKNGKVALSPGSTSKGIGLKLMNEAGQPIALDTTYPYNGFNTTGTSFNIPLSVAYYRLPDGKLEAGTANAEVTFIVSYL</sequence>
<dbReference type="GO" id="GO:0043709">
    <property type="term" value="P:cell adhesion involved in single-species biofilm formation"/>
    <property type="evidence" value="ECO:0007669"/>
    <property type="project" value="TreeGrafter"/>
</dbReference>
<comment type="subcellular location">
    <subcellularLocation>
        <location evidence="1">Fimbrium</location>
    </subcellularLocation>
</comment>
<accession>A0A7G8YPA5</accession>
<evidence type="ECO:0000256" key="1">
    <source>
        <dbReference type="ARBA" id="ARBA00004561"/>
    </source>
</evidence>
<dbReference type="InterPro" id="IPR008966">
    <property type="entry name" value="Adhesion_dom_sf"/>
</dbReference>
<dbReference type="PANTHER" id="PTHR33420">
    <property type="entry name" value="FIMBRIAL SUBUNIT ELFA-RELATED"/>
    <property type="match status" value="1"/>
</dbReference>
<dbReference type="InterPro" id="IPR000259">
    <property type="entry name" value="Adhesion_dom_fimbrial"/>
</dbReference>
<dbReference type="GO" id="GO:0009289">
    <property type="term" value="C:pilus"/>
    <property type="evidence" value="ECO:0007669"/>
    <property type="project" value="UniProtKB-SubCell"/>
</dbReference>
<dbReference type="Gene3D" id="2.60.40.3310">
    <property type="match status" value="1"/>
</dbReference>
<feature type="chain" id="PRO_5030163620" evidence="4">
    <location>
        <begin position="25"/>
        <end position="324"/>
    </location>
</feature>
<keyword evidence="4" id="KW-0732">Signal</keyword>
<dbReference type="EMBL" id="CP060201">
    <property type="protein sequence ID" value="QNH77503.1"/>
    <property type="molecule type" value="Genomic_DNA"/>
</dbReference>
<dbReference type="PANTHER" id="PTHR33420:SF14">
    <property type="entry name" value="TYPE 1 FIMBRIN D-MANNOSE SPECIFIC ADHESIN"/>
    <property type="match status" value="1"/>
</dbReference>
<evidence type="ECO:0000256" key="2">
    <source>
        <dbReference type="ARBA" id="ARBA00006671"/>
    </source>
</evidence>
<evidence type="ECO:0000256" key="3">
    <source>
        <dbReference type="ARBA" id="ARBA00023263"/>
    </source>
</evidence>